<feature type="compositionally biased region" description="Pro residues" evidence="7">
    <location>
        <begin position="215"/>
        <end position="230"/>
    </location>
</feature>
<feature type="domain" description="AAA+ ATPase" evidence="8">
    <location>
        <begin position="457"/>
        <end position="584"/>
    </location>
</feature>
<evidence type="ECO:0000313" key="9">
    <source>
        <dbReference type="EMBL" id="EGB10782.1"/>
    </source>
</evidence>
<keyword evidence="5" id="KW-0067">ATP-binding</keyword>
<protein>
    <recommendedName>
        <fullName evidence="8">AAA+ ATPase domain-containing protein</fullName>
    </recommendedName>
</protein>
<dbReference type="InterPro" id="IPR047854">
    <property type="entry name" value="RFC_lid"/>
</dbReference>
<dbReference type="SUPFAM" id="SSF48403">
    <property type="entry name" value="Ankyrin repeat"/>
    <property type="match status" value="1"/>
</dbReference>
<dbReference type="SMART" id="SM00382">
    <property type="entry name" value="AAA"/>
    <property type="match status" value="1"/>
</dbReference>
<dbReference type="InterPro" id="IPR050238">
    <property type="entry name" value="DNA_Rep/Repair_Clamp_Loader"/>
</dbReference>
<dbReference type="SUPFAM" id="SSF52540">
    <property type="entry name" value="P-loop containing nucleoside triphosphate hydrolases"/>
    <property type="match status" value="1"/>
</dbReference>
<proteinExistence type="inferred from homology"/>
<dbReference type="GO" id="GO:0003689">
    <property type="term" value="F:DNA clamp loader activity"/>
    <property type="evidence" value="ECO:0007669"/>
    <property type="project" value="TreeGrafter"/>
</dbReference>
<dbReference type="InterPro" id="IPR036770">
    <property type="entry name" value="Ankyrin_rpt-contain_sf"/>
</dbReference>
<dbReference type="GO" id="GO:0006281">
    <property type="term" value="P:DNA repair"/>
    <property type="evidence" value="ECO:0007669"/>
    <property type="project" value="TreeGrafter"/>
</dbReference>
<accession>F0Y186</accession>
<reference evidence="9 10" key="1">
    <citation type="journal article" date="2011" name="Proc. Natl. Acad. Sci. U.S.A.">
        <title>Niche of harmful alga Aureococcus anophagefferens revealed through ecogenomics.</title>
        <authorList>
            <person name="Gobler C.J."/>
            <person name="Berry D.L."/>
            <person name="Dyhrman S.T."/>
            <person name="Wilhelm S.W."/>
            <person name="Salamov A."/>
            <person name="Lobanov A.V."/>
            <person name="Zhang Y."/>
            <person name="Collier J.L."/>
            <person name="Wurch L.L."/>
            <person name="Kustka A.B."/>
            <person name="Dill B.D."/>
            <person name="Shah M."/>
            <person name="VerBerkmoes N.C."/>
            <person name="Kuo A."/>
            <person name="Terry A."/>
            <person name="Pangilinan J."/>
            <person name="Lindquist E.A."/>
            <person name="Lucas S."/>
            <person name="Paulsen I.T."/>
            <person name="Hattenrath-Lehmann T.K."/>
            <person name="Talmage S.C."/>
            <person name="Walker E.A."/>
            <person name="Koch F."/>
            <person name="Burson A.M."/>
            <person name="Marcoval M.A."/>
            <person name="Tang Y.Z."/>
            <person name="Lecleir G.R."/>
            <person name="Coyne K.J."/>
            <person name="Berg G.M."/>
            <person name="Bertrand E.M."/>
            <person name="Saito M.A."/>
            <person name="Gladyshev V.N."/>
            <person name="Grigoriev I.V."/>
        </authorList>
    </citation>
    <scope>NUCLEOTIDE SEQUENCE [LARGE SCALE GENOMIC DNA]</scope>
    <source>
        <strain evidence="10">CCMP 1984</strain>
    </source>
</reference>
<dbReference type="Gene3D" id="1.10.8.60">
    <property type="match status" value="1"/>
</dbReference>
<keyword evidence="6" id="KW-0539">Nucleus</keyword>
<evidence type="ECO:0000256" key="5">
    <source>
        <dbReference type="ARBA" id="ARBA00022840"/>
    </source>
</evidence>
<dbReference type="SUPFAM" id="SSF48019">
    <property type="entry name" value="post-AAA+ oligomerization domain-like"/>
    <property type="match status" value="1"/>
</dbReference>
<dbReference type="KEGG" id="aaf:AURANDRAFT_71065"/>
<evidence type="ECO:0000256" key="3">
    <source>
        <dbReference type="ARBA" id="ARBA00022705"/>
    </source>
</evidence>
<feature type="compositionally biased region" description="Basic and acidic residues" evidence="7">
    <location>
        <begin position="1"/>
        <end position="11"/>
    </location>
</feature>
<evidence type="ECO:0000256" key="7">
    <source>
        <dbReference type="SAM" id="MobiDB-lite"/>
    </source>
</evidence>
<dbReference type="Gene3D" id="1.25.40.20">
    <property type="entry name" value="Ankyrin repeat-containing domain"/>
    <property type="match status" value="1"/>
</dbReference>
<dbReference type="PANTHER" id="PTHR11669">
    <property type="entry name" value="REPLICATION FACTOR C / DNA POLYMERASE III GAMMA-TAU SUBUNIT"/>
    <property type="match status" value="1"/>
</dbReference>
<evidence type="ECO:0000256" key="2">
    <source>
        <dbReference type="ARBA" id="ARBA00005378"/>
    </source>
</evidence>
<organism evidence="10">
    <name type="scientific">Aureococcus anophagefferens</name>
    <name type="common">Harmful bloom alga</name>
    <dbReference type="NCBI Taxonomy" id="44056"/>
    <lineage>
        <taxon>Eukaryota</taxon>
        <taxon>Sar</taxon>
        <taxon>Stramenopiles</taxon>
        <taxon>Ochrophyta</taxon>
        <taxon>Pelagophyceae</taxon>
        <taxon>Pelagomonadales</taxon>
        <taxon>Pelagomonadaceae</taxon>
        <taxon>Aureococcus</taxon>
    </lineage>
</organism>
<dbReference type="InterPro" id="IPR008921">
    <property type="entry name" value="DNA_pol3_clamp-load_cplx_C"/>
</dbReference>
<dbReference type="InterPro" id="IPR013748">
    <property type="entry name" value="Rep_factorC_C"/>
</dbReference>
<dbReference type="Pfam" id="PF08542">
    <property type="entry name" value="Rep_fac_C"/>
    <property type="match status" value="1"/>
</dbReference>
<dbReference type="EMBL" id="GL833123">
    <property type="protein sequence ID" value="EGB10782.1"/>
    <property type="molecule type" value="Genomic_DNA"/>
</dbReference>
<feature type="region of interest" description="Disordered" evidence="7">
    <location>
        <begin position="211"/>
        <end position="252"/>
    </location>
</feature>
<feature type="compositionally biased region" description="Pro residues" evidence="7">
    <location>
        <begin position="312"/>
        <end position="325"/>
    </location>
</feature>
<comment type="similarity">
    <text evidence="2">Belongs to the activator 1 small subunits family.</text>
</comment>
<dbReference type="InterPro" id="IPR003593">
    <property type="entry name" value="AAA+_ATPase"/>
</dbReference>
<dbReference type="GO" id="GO:0016887">
    <property type="term" value="F:ATP hydrolysis activity"/>
    <property type="evidence" value="ECO:0007669"/>
    <property type="project" value="InterPro"/>
</dbReference>
<evidence type="ECO:0000313" key="10">
    <source>
        <dbReference type="Proteomes" id="UP000002729"/>
    </source>
</evidence>
<gene>
    <name evidence="9" type="ORF">AURANDRAFT_71065</name>
</gene>
<dbReference type="FunFam" id="3.40.50.300:FF:000129">
    <property type="entry name" value="Replication factor C subunit 5"/>
    <property type="match status" value="1"/>
</dbReference>
<dbReference type="Gene3D" id="1.20.272.10">
    <property type="match status" value="1"/>
</dbReference>
<dbReference type="GO" id="GO:0006261">
    <property type="term" value="P:DNA-templated DNA replication"/>
    <property type="evidence" value="ECO:0007669"/>
    <property type="project" value="TreeGrafter"/>
</dbReference>
<dbReference type="RefSeq" id="XP_009034370.1">
    <property type="nucleotide sequence ID" value="XM_009036122.1"/>
</dbReference>
<dbReference type="GeneID" id="20228053"/>
<dbReference type="NCBIfam" id="NF001679">
    <property type="entry name" value="PRK00440.1"/>
    <property type="match status" value="1"/>
</dbReference>
<dbReference type="CDD" id="cd00009">
    <property type="entry name" value="AAA"/>
    <property type="match status" value="1"/>
</dbReference>
<keyword evidence="3" id="KW-0235">DNA replication</keyword>
<evidence type="ECO:0000256" key="6">
    <source>
        <dbReference type="ARBA" id="ARBA00023242"/>
    </source>
</evidence>
<dbReference type="eggNOG" id="KOG0990">
    <property type="taxonomic scope" value="Eukaryota"/>
</dbReference>
<dbReference type="InterPro" id="IPR027417">
    <property type="entry name" value="P-loop_NTPase"/>
</dbReference>
<dbReference type="GO" id="GO:0005524">
    <property type="term" value="F:ATP binding"/>
    <property type="evidence" value="ECO:0007669"/>
    <property type="project" value="UniProtKB-KW"/>
</dbReference>
<dbReference type="GO" id="GO:0005634">
    <property type="term" value="C:nucleus"/>
    <property type="evidence" value="ECO:0007669"/>
    <property type="project" value="UniProtKB-SubCell"/>
</dbReference>
<dbReference type="Pfam" id="PF00004">
    <property type="entry name" value="AAA"/>
    <property type="match status" value="1"/>
</dbReference>
<dbReference type="CDD" id="cd18140">
    <property type="entry name" value="HLD_clamp_RFC"/>
    <property type="match status" value="1"/>
</dbReference>
<name>F0Y186_AURAN</name>
<dbReference type="InParanoid" id="F0Y186"/>
<dbReference type="GO" id="GO:0005663">
    <property type="term" value="C:DNA replication factor C complex"/>
    <property type="evidence" value="ECO:0007669"/>
    <property type="project" value="TreeGrafter"/>
</dbReference>
<evidence type="ECO:0000256" key="4">
    <source>
        <dbReference type="ARBA" id="ARBA00022741"/>
    </source>
</evidence>
<feature type="region of interest" description="Disordered" evidence="7">
    <location>
        <begin position="278"/>
        <end position="332"/>
    </location>
</feature>
<dbReference type="Gene3D" id="3.40.50.300">
    <property type="entry name" value="P-loop containing nucleotide triphosphate hydrolases"/>
    <property type="match status" value="1"/>
</dbReference>
<keyword evidence="10" id="KW-1185">Reference proteome</keyword>
<dbReference type="OrthoDB" id="10254700at2759"/>
<keyword evidence="4" id="KW-0547">Nucleotide-binding</keyword>
<dbReference type="Proteomes" id="UP000002729">
    <property type="component" value="Unassembled WGS sequence"/>
</dbReference>
<dbReference type="PANTHER" id="PTHR11669:SF9">
    <property type="entry name" value="REPLICATION FACTOR C SUBUNIT 5"/>
    <property type="match status" value="1"/>
</dbReference>
<dbReference type="InterPro" id="IPR003959">
    <property type="entry name" value="ATPase_AAA_core"/>
</dbReference>
<dbReference type="AlphaFoldDB" id="F0Y186"/>
<evidence type="ECO:0000256" key="1">
    <source>
        <dbReference type="ARBA" id="ARBA00004123"/>
    </source>
</evidence>
<sequence length="747" mass="80402">MEPARHEREAPKSAAPPSRPDSDGDTPGETPLTRLLAPPAAPPLDLLYGIIGGEARARKCLAARGRAAYRVPEREEVAGYTIPMLTLVQTCRDPAAHLPGRNLAARNKFGVTLLHKSLRYPNWSTSSFMMAADASLALYKDDLGRIPLHDACWNETLDFDVIVQLLEFDWTALVCYDARGHTPLCYAPRCSWAAWAAFFEAQRDRIVAEFADPGDAPPRAPERPTQPTPPRVHSDPTLDRAGAPPLRAPPLPPLAVPGAGSFATSIFGAPALEPGVVSCDDASHESEASSTASVARSRSDPSLASQDSESDPPAPKRPCQRPPRQTPRERWSEVARSVLLAHGVDPDGGGASPPGPAAPPVVYVAAHAFAKGRVSPEPAARFHETTKRATMSAMELDEQPEDATMAVAGAASSKKAKLEAKALARPWVEKYRPSSLDELVAHKDIISVLRRLIEADKLPHTLLYGPPGTGKTSTILAAAKDMYGAGYKSMTLELNASDDRGIDVVRDQIKEFAGTRRLFSKGIKLIILDEADMMTKDAQFALRRVIEKYTANARFCLICNYANKIIPALQSRCTKFRFAPLAPDQIAGRVADIVRRENVAIGTKATDALLELGKGDMRRVLNVLQAAAVAYPGEVTYESLFLVTGNPLPDHVDAIFASLLNDTFDAARTLLGDLCKTQGYALPDLLTRINAKVVAAKLPNAAKAHVLTKLADIEYRCAFATTTELQLSSLVSAFVVARGLAPAPASA</sequence>
<comment type="subcellular location">
    <subcellularLocation>
        <location evidence="1">Nucleus</location>
    </subcellularLocation>
</comment>
<evidence type="ECO:0000259" key="8">
    <source>
        <dbReference type="SMART" id="SM00382"/>
    </source>
</evidence>
<feature type="region of interest" description="Disordered" evidence="7">
    <location>
        <begin position="1"/>
        <end position="36"/>
    </location>
</feature>
<dbReference type="GO" id="GO:0003677">
    <property type="term" value="F:DNA binding"/>
    <property type="evidence" value="ECO:0007669"/>
    <property type="project" value="InterPro"/>
</dbReference>